<evidence type="ECO:0000313" key="2">
    <source>
        <dbReference type="Proteomes" id="UP000790377"/>
    </source>
</evidence>
<dbReference type="Proteomes" id="UP000790377">
    <property type="component" value="Unassembled WGS sequence"/>
</dbReference>
<protein>
    <submittedName>
        <fullName evidence="1">Uncharacterized protein</fullName>
    </submittedName>
</protein>
<accession>A0ACB8A4L8</accession>
<proteinExistence type="predicted"/>
<sequence length="153" mass="17656">MTTESSQSQLMDSNLVYHLRLRRQMLAVLMICTAAMIYTNAFIINADCAEDDEYEDEEEEGSLTEANDMDSVTAEPREETRMQSKDASTTLETQVQFHEDREMQAPDVRGVSKRRRDSDDHQADESEGNTSKYARITEWLEEIHSSKRRKISP</sequence>
<organism evidence="1 2">
    <name type="scientific">Hygrophoropsis aurantiaca</name>
    <dbReference type="NCBI Taxonomy" id="72124"/>
    <lineage>
        <taxon>Eukaryota</taxon>
        <taxon>Fungi</taxon>
        <taxon>Dikarya</taxon>
        <taxon>Basidiomycota</taxon>
        <taxon>Agaricomycotina</taxon>
        <taxon>Agaricomycetes</taxon>
        <taxon>Agaricomycetidae</taxon>
        <taxon>Boletales</taxon>
        <taxon>Coniophorineae</taxon>
        <taxon>Hygrophoropsidaceae</taxon>
        <taxon>Hygrophoropsis</taxon>
    </lineage>
</organism>
<reference evidence="1" key="1">
    <citation type="journal article" date="2021" name="New Phytol.">
        <title>Evolutionary innovations through gain and loss of genes in the ectomycorrhizal Boletales.</title>
        <authorList>
            <person name="Wu G."/>
            <person name="Miyauchi S."/>
            <person name="Morin E."/>
            <person name="Kuo A."/>
            <person name="Drula E."/>
            <person name="Varga T."/>
            <person name="Kohler A."/>
            <person name="Feng B."/>
            <person name="Cao Y."/>
            <person name="Lipzen A."/>
            <person name="Daum C."/>
            <person name="Hundley H."/>
            <person name="Pangilinan J."/>
            <person name="Johnson J."/>
            <person name="Barry K."/>
            <person name="LaButti K."/>
            <person name="Ng V."/>
            <person name="Ahrendt S."/>
            <person name="Min B."/>
            <person name="Choi I.G."/>
            <person name="Park H."/>
            <person name="Plett J.M."/>
            <person name="Magnuson J."/>
            <person name="Spatafora J.W."/>
            <person name="Nagy L.G."/>
            <person name="Henrissat B."/>
            <person name="Grigoriev I.V."/>
            <person name="Yang Z.L."/>
            <person name="Xu J."/>
            <person name="Martin F.M."/>
        </authorList>
    </citation>
    <scope>NUCLEOTIDE SEQUENCE</scope>
    <source>
        <strain evidence="1">ATCC 28755</strain>
    </source>
</reference>
<comment type="caution">
    <text evidence="1">The sequence shown here is derived from an EMBL/GenBank/DDBJ whole genome shotgun (WGS) entry which is preliminary data.</text>
</comment>
<dbReference type="EMBL" id="MU267851">
    <property type="protein sequence ID" value="KAH7908033.1"/>
    <property type="molecule type" value="Genomic_DNA"/>
</dbReference>
<evidence type="ECO:0000313" key="1">
    <source>
        <dbReference type="EMBL" id="KAH7908033.1"/>
    </source>
</evidence>
<name>A0ACB8A4L8_9AGAM</name>
<keyword evidence="2" id="KW-1185">Reference proteome</keyword>
<gene>
    <name evidence="1" type="ORF">BJ138DRAFT_408187</name>
</gene>